<dbReference type="GO" id="GO:0005886">
    <property type="term" value="C:plasma membrane"/>
    <property type="evidence" value="ECO:0007669"/>
    <property type="project" value="UniProtKB-SubCell"/>
</dbReference>
<feature type="transmembrane region" description="Helical" evidence="7">
    <location>
        <begin position="106"/>
        <end position="125"/>
    </location>
</feature>
<keyword evidence="5 7" id="KW-1133">Transmembrane helix</keyword>
<feature type="transmembrane region" description="Helical" evidence="7">
    <location>
        <begin position="44"/>
        <end position="68"/>
    </location>
</feature>
<dbReference type="PANTHER" id="PTHR30250:SF10">
    <property type="entry name" value="LIPOPOLYSACCHARIDE BIOSYNTHESIS PROTEIN WZXC"/>
    <property type="match status" value="1"/>
</dbReference>
<evidence type="ECO:0000256" key="1">
    <source>
        <dbReference type="ARBA" id="ARBA00004651"/>
    </source>
</evidence>
<dbReference type="RefSeq" id="WP_206575426.1">
    <property type="nucleotide sequence ID" value="NZ_JAFKCV010000016.1"/>
</dbReference>
<feature type="transmembrane region" description="Helical" evidence="7">
    <location>
        <begin position="357"/>
        <end position="374"/>
    </location>
</feature>
<feature type="transmembrane region" description="Helical" evidence="7">
    <location>
        <begin position="380"/>
        <end position="399"/>
    </location>
</feature>
<evidence type="ECO:0000256" key="2">
    <source>
        <dbReference type="ARBA" id="ARBA00007430"/>
    </source>
</evidence>
<keyword evidence="4 7" id="KW-0812">Transmembrane</keyword>
<dbReference type="Proteomes" id="UP000664654">
    <property type="component" value="Unassembled WGS sequence"/>
</dbReference>
<keyword evidence="6 7" id="KW-0472">Membrane</keyword>
<dbReference type="EMBL" id="JAFKCV010000016">
    <property type="protein sequence ID" value="MBN7827315.1"/>
    <property type="molecule type" value="Genomic_DNA"/>
</dbReference>
<evidence type="ECO:0000256" key="4">
    <source>
        <dbReference type="ARBA" id="ARBA00022692"/>
    </source>
</evidence>
<feature type="transmembrane region" description="Helical" evidence="7">
    <location>
        <begin position="173"/>
        <end position="194"/>
    </location>
</feature>
<reference evidence="8" key="1">
    <citation type="submission" date="2021-03" db="EMBL/GenBank/DDBJ databases">
        <title>novel species isolated from a fishpond in China.</title>
        <authorList>
            <person name="Lu H."/>
            <person name="Cai Z."/>
        </authorList>
    </citation>
    <scope>NUCLEOTIDE SEQUENCE</scope>
    <source>
        <strain evidence="8">JCM 30855</strain>
    </source>
</reference>
<evidence type="ECO:0000313" key="8">
    <source>
        <dbReference type="EMBL" id="MBN7827315.1"/>
    </source>
</evidence>
<dbReference type="AlphaFoldDB" id="A0A939DR87"/>
<evidence type="ECO:0000256" key="6">
    <source>
        <dbReference type="ARBA" id="ARBA00023136"/>
    </source>
</evidence>
<feature type="transmembrane region" description="Helical" evidence="7">
    <location>
        <begin position="411"/>
        <end position="432"/>
    </location>
</feature>
<evidence type="ECO:0000313" key="9">
    <source>
        <dbReference type="Proteomes" id="UP000664654"/>
    </source>
</evidence>
<keyword evidence="3" id="KW-1003">Cell membrane</keyword>
<feature type="transmembrane region" description="Helical" evidence="7">
    <location>
        <begin position="146"/>
        <end position="167"/>
    </location>
</feature>
<proteinExistence type="inferred from homology"/>
<feature type="transmembrane region" description="Helical" evidence="7">
    <location>
        <begin position="281"/>
        <end position="302"/>
    </location>
</feature>
<feature type="transmembrane region" description="Helical" evidence="7">
    <location>
        <begin position="80"/>
        <end position="100"/>
    </location>
</feature>
<name>A0A939DR87_9ALTE</name>
<evidence type="ECO:0000256" key="5">
    <source>
        <dbReference type="ARBA" id="ARBA00022989"/>
    </source>
</evidence>
<evidence type="ECO:0000256" key="7">
    <source>
        <dbReference type="SAM" id="Phobius"/>
    </source>
</evidence>
<feature type="transmembrane region" description="Helical" evidence="7">
    <location>
        <begin position="438"/>
        <end position="463"/>
    </location>
</feature>
<dbReference type="Pfam" id="PF13440">
    <property type="entry name" value="Polysacc_synt_3"/>
    <property type="match status" value="1"/>
</dbReference>
<evidence type="ECO:0000256" key="3">
    <source>
        <dbReference type="ARBA" id="ARBA00022475"/>
    </source>
</evidence>
<organism evidence="8 9">
    <name type="scientific">Bowmanella dokdonensis</name>
    <dbReference type="NCBI Taxonomy" id="751969"/>
    <lineage>
        <taxon>Bacteria</taxon>
        <taxon>Pseudomonadati</taxon>
        <taxon>Pseudomonadota</taxon>
        <taxon>Gammaproteobacteria</taxon>
        <taxon>Alteromonadales</taxon>
        <taxon>Alteromonadaceae</taxon>
        <taxon>Bowmanella</taxon>
    </lineage>
</organism>
<protein>
    <submittedName>
        <fullName evidence="8">Oligosaccharide flippase family protein</fullName>
    </submittedName>
</protein>
<gene>
    <name evidence="8" type="ORF">J0A66_18935</name>
</gene>
<comment type="similarity">
    <text evidence="2">Belongs to the polysaccharide synthase family.</text>
</comment>
<keyword evidence="9" id="KW-1185">Reference proteome</keyword>
<sequence>MNSPKTRVASSVGWSFLTRYSSKLIGMVNTLILARLLSPEDFGIVAMASIFINMLMAMTEAGIHLYVIRHKEDDNRIYNSAWTANLIQALVVALLMLLLAPYVADFFNQQALVEIIYCLALVRLLEGAKNIGIFIAQKQLNFRLDFKLSFYTKISSVIVTVALGFWLRSYWALVWGQVLSAIVGLVLSYTMFSYRPALSLYKWRDILRYSASTLPFSIGGFINGQADVIIVGRMATADFLGKYQMGLNLAGMFTRELMMPVVRGLLPNFAIVKETAEGKKFLAFAITGAVYVFVPLGVGLNAVAPEFVATLLGDKWLSVTPILAWFSLYTMMTGIMMFLGGQFLIVMGREKLSNRLVWMRSVILFSTIFLTLYLSDYHALPRSLFLSACVALPIVLLVVTRVLAFNLAQLLLQWIPPVLSALAMWMLIRWLPWPEWPMAIMLIVKVLAGALCYGVCVAVFYLLRGMPSDSLEAFLIRKLMPAR</sequence>
<feature type="transmembrane region" description="Helical" evidence="7">
    <location>
        <begin position="322"/>
        <end position="345"/>
    </location>
</feature>
<dbReference type="PANTHER" id="PTHR30250">
    <property type="entry name" value="PST FAMILY PREDICTED COLANIC ACID TRANSPORTER"/>
    <property type="match status" value="1"/>
</dbReference>
<dbReference type="InterPro" id="IPR050833">
    <property type="entry name" value="Poly_Biosynth_Transport"/>
</dbReference>
<comment type="subcellular location">
    <subcellularLocation>
        <location evidence="1">Cell membrane</location>
        <topology evidence="1">Multi-pass membrane protein</topology>
    </subcellularLocation>
</comment>
<comment type="caution">
    <text evidence="8">The sequence shown here is derived from an EMBL/GenBank/DDBJ whole genome shotgun (WGS) entry which is preliminary data.</text>
</comment>
<accession>A0A939DR87</accession>